<dbReference type="EMBL" id="ATAM02000004">
    <property type="protein sequence ID" value="KAL0250475.1"/>
    <property type="molecule type" value="Genomic_DNA"/>
</dbReference>
<keyword evidence="2" id="KW-1185">Reference proteome</keyword>
<evidence type="ECO:0000313" key="2">
    <source>
        <dbReference type="Proteomes" id="UP000054399"/>
    </source>
</evidence>
<comment type="caution">
    <text evidence="1">The sequence shown here is derived from an EMBL/GenBank/DDBJ whole genome shotgun (WGS) entry which is preliminary data.</text>
</comment>
<organism evidence="1 2">
    <name type="scientific">Cryptococcus tetragattii IND107</name>
    <dbReference type="NCBI Taxonomy" id="1296105"/>
    <lineage>
        <taxon>Eukaryota</taxon>
        <taxon>Fungi</taxon>
        <taxon>Dikarya</taxon>
        <taxon>Basidiomycota</taxon>
        <taxon>Agaricomycotina</taxon>
        <taxon>Tremellomycetes</taxon>
        <taxon>Tremellales</taxon>
        <taxon>Cryptococcaceae</taxon>
        <taxon>Cryptococcus</taxon>
        <taxon>Cryptococcus gattii species complex</taxon>
    </lineage>
</organism>
<dbReference type="GeneID" id="91989509"/>
<evidence type="ECO:0000313" key="1">
    <source>
        <dbReference type="EMBL" id="KAL0250475.1"/>
    </source>
</evidence>
<dbReference type="Proteomes" id="UP000054399">
    <property type="component" value="Unassembled WGS sequence"/>
</dbReference>
<sequence length="103" mass="11007">MKYTIIAPLRPRLRRHCHAHYHRAILCSLVGDATPAALLTTNPLNSSDVYVTSNSFGIRAVGSAYPSQGIPNTSASVQGTGPQAGSGLALSSLQPLFYPMRIR</sequence>
<proteinExistence type="predicted"/>
<protein>
    <submittedName>
        <fullName evidence="1">Uncharacterized protein</fullName>
    </submittedName>
</protein>
<dbReference type="RefSeq" id="XP_066614662.1">
    <property type="nucleotide sequence ID" value="XM_066757193.1"/>
</dbReference>
<reference evidence="1" key="1">
    <citation type="submission" date="2015-01" db="EMBL/GenBank/DDBJ databases">
        <authorList>
            <consortium name="The Broad Institute Genomics Platform"/>
            <person name="Cuomo C."/>
            <person name="Litvintseva A."/>
            <person name="Chen Y."/>
            <person name="Heitman J."/>
            <person name="Sun S."/>
            <person name="Springer D."/>
            <person name="Dromer F."/>
            <person name="Young S."/>
            <person name="Zeng Q."/>
            <person name="Gargeya S."/>
            <person name="Abouelleil A."/>
            <person name="Alvarado L."/>
            <person name="Chapman S.B."/>
            <person name="Gainer-Dewar J."/>
            <person name="Goldberg J."/>
            <person name="Griggs A."/>
            <person name="Gujja S."/>
            <person name="Hansen M."/>
            <person name="Howarth C."/>
            <person name="Imamovic A."/>
            <person name="Larimer J."/>
            <person name="Murphy C."/>
            <person name="Naylor J."/>
            <person name="Pearson M."/>
            <person name="Priest M."/>
            <person name="Roberts A."/>
            <person name="Saif S."/>
            <person name="Shea T."/>
            <person name="Sykes S."/>
            <person name="Wortman J."/>
            <person name="Nusbaum C."/>
            <person name="Birren B."/>
        </authorList>
    </citation>
    <scope>NUCLEOTIDE SEQUENCE</scope>
    <source>
        <strain evidence="1">IND107</strain>
    </source>
</reference>
<name>A0ABR3BU56_9TREE</name>
<reference evidence="1" key="2">
    <citation type="submission" date="2024-01" db="EMBL/GenBank/DDBJ databases">
        <title>Comparative genomics of Cryptococcus and Kwoniella reveals pathogenesis evolution and contrasting modes of karyotype evolution via chromosome fusion or intercentromeric recombination.</title>
        <authorList>
            <person name="Coelho M.A."/>
            <person name="David-Palma M."/>
            <person name="Shea T."/>
            <person name="Bowers K."/>
            <person name="Mcginley-Smith S."/>
            <person name="Mohammad A.W."/>
            <person name="Gnirke A."/>
            <person name="Yurkov A.M."/>
            <person name="Nowrousian M."/>
            <person name="Sun S."/>
            <person name="Cuomo C.A."/>
            <person name="Heitman J."/>
        </authorList>
    </citation>
    <scope>NUCLEOTIDE SEQUENCE</scope>
    <source>
        <strain evidence="1">IND107</strain>
    </source>
</reference>
<accession>A0ABR3BU56</accession>
<gene>
    <name evidence="1" type="ORF">I308_102653</name>
</gene>